<dbReference type="STRING" id="402384.HM131_06225"/>
<dbReference type="PANTHER" id="PTHR36852:SF1">
    <property type="entry name" value="PROTEIN GVPL 2"/>
    <property type="match status" value="1"/>
</dbReference>
<sequence>MAEENGVYVFCCIHVEDEKDFGSVHFEGEDRPIFTVSYKDAAMVAIEAPIKIYHPKKDNLMKHQQVISNVMENENAVVPISFGNVFQSLEDTEVLLKNLYPQLAKLFPEVSNKIEIGLKVVGKKEWLENQVEQNEGVMKQKQNVANKSEAAGYFDRIKLGEMAQNFFNKLKKEVEHDIHESLTKLSVSAKSNETLGEKMLLNGAYLIDRDKEEAFDKKVNDLHERWKGKVDFKYTGPWPAYNFINIKLKVEEPT</sequence>
<dbReference type="KEGG" id="hmn:HM131_06225"/>
<dbReference type="GO" id="GO:0031411">
    <property type="term" value="C:gas vesicle"/>
    <property type="evidence" value="ECO:0007669"/>
    <property type="project" value="UniProtKB-SubCell"/>
</dbReference>
<name>A0A1W5ZT18_9BACI</name>
<keyword evidence="1" id="KW-0304">Gas vesicle</keyword>
<dbReference type="Pfam" id="PF06386">
    <property type="entry name" value="GvpL_GvpF"/>
    <property type="match status" value="1"/>
</dbReference>
<dbReference type="InterPro" id="IPR009430">
    <property type="entry name" value="GvpL/GvpF"/>
</dbReference>
<evidence type="ECO:0000313" key="4">
    <source>
        <dbReference type="EMBL" id="ARI76456.1"/>
    </source>
</evidence>
<dbReference type="PANTHER" id="PTHR36852">
    <property type="entry name" value="PROTEIN GVPL 2"/>
    <property type="match status" value="1"/>
</dbReference>
<dbReference type="Proteomes" id="UP000192527">
    <property type="component" value="Chromosome"/>
</dbReference>
<dbReference type="OrthoDB" id="144737at2"/>
<dbReference type="GO" id="GO:0031412">
    <property type="term" value="P:gas vesicle organization"/>
    <property type="evidence" value="ECO:0007669"/>
    <property type="project" value="InterPro"/>
</dbReference>
<reference evidence="4 5" key="1">
    <citation type="submission" date="2017-04" db="EMBL/GenBank/DDBJ databases">
        <title>The whole genome sequencing and assembly of Halobacillus mangrovi strain.</title>
        <authorList>
            <person name="Lee S.-J."/>
            <person name="Park M.-K."/>
            <person name="Kim J.-Y."/>
            <person name="Lee Y.-J."/>
            <person name="Yi H."/>
            <person name="Bahn Y.-S."/>
            <person name="Kim J.F."/>
            <person name="Lee D.-W."/>
        </authorList>
    </citation>
    <scope>NUCLEOTIDE SEQUENCE [LARGE SCALE GENOMIC DNA]</scope>
    <source>
        <strain evidence="4 5">KTB 131</strain>
    </source>
</reference>
<keyword evidence="5" id="KW-1185">Reference proteome</keyword>
<evidence type="ECO:0000256" key="2">
    <source>
        <dbReference type="ARBA" id="ARBA00035108"/>
    </source>
</evidence>
<organism evidence="4 5">
    <name type="scientific">Halobacillus mangrovi</name>
    <dbReference type="NCBI Taxonomy" id="402384"/>
    <lineage>
        <taxon>Bacteria</taxon>
        <taxon>Bacillati</taxon>
        <taxon>Bacillota</taxon>
        <taxon>Bacilli</taxon>
        <taxon>Bacillales</taxon>
        <taxon>Bacillaceae</taxon>
        <taxon>Halobacillus</taxon>
    </lineage>
</organism>
<gene>
    <name evidence="4" type="ORF">HM131_06225</name>
</gene>
<dbReference type="EMBL" id="CP020772">
    <property type="protein sequence ID" value="ARI76456.1"/>
    <property type="molecule type" value="Genomic_DNA"/>
</dbReference>
<dbReference type="AlphaFoldDB" id="A0A1W5ZT18"/>
<comment type="similarity">
    <text evidence="3">Belongs to the gas vesicle GvpF/GvpL family.</text>
</comment>
<dbReference type="RefSeq" id="WP_085028935.1">
    <property type="nucleotide sequence ID" value="NZ_CP020772.1"/>
</dbReference>
<proteinExistence type="inferred from homology"/>
<protein>
    <submittedName>
        <fullName evidence="4">Gas vesicle protein GvpF</fullName>
    </submittedName>
</protein>
<evidence type="ECO:0000256" key="1">
    <source>
        <dbReference type="ARBA" id="ARBA00022987"/>
    </source>
</evidence>
<comment type="subcellular location">
    <subcellularLocation>
        <location evidence="2">Gas vesicle</location>
    </subcellularLocation>
</comment>
<evidence type="ECO:0000313" key="5">
    <source>
        <dbReference type="Proteomes" id="UP000192527"/>
    </source>
</evidence>
<accession>A0A1W5ZT18</accession>
<evidence type="ECO:0000256" key="3">
    <source>
        <dbReference type="ARBA" id="ARBA00035643"/>
    </source>
</evidence>